<dbReference type="InterPro" id="IPR004338">
    <property type="entry name" value="NqrB/RnfD"/>
</dbReference>
<evidence type="ECO:0000256" key="8">
    <source>
        <dbReference type="ARBA" id="ARBA00022723"/>
    </source>
</evidence>
<feature type="transmembrane region" description="Helical" evidence="16">
    <location>
        <begin position="192"/>
        <end position="210"/>
    </location>
</feature>
<evidence type="ECO:0000259" key="17">
    <source>
        <dbReference type="PROSITE" id="PS51384"/>
    </source>
</evidence>
<evidence type="ECO:0000313" key="19">
    <source>
        <dbReference type="Proteomes" id="UP000177281"/>
    </source>
</evidence>
<evidence type="ECO:0000256" key="14">
    <source>
        <dbReference type="ARBA" id="ARBA00023014"/>
    </source>
</evidence>
<accession>A0A1F5PY24</accession>
<dbReference type="Gene3D" id="2.40.30.10">
    <property type="entry name" value="Translation factors"/>
    <property type="match status" value="1"/>
</dbReference>
<dbReference type="Proteomes" id="UP000177281">
    <property type="component" value="Unassembled WGS sequence"/>
</dbReference>
<feature type="transmembrane region" description="Helical" evidence="16">
    <location>
        <begin position="120"/>
        <end position="135"/>
    </location>
</feature>
<keyword evidence="2" id="KW-0813">Transport</keyword>
<dbReference type="InterPro" id="IPR017938">
    <property type="entry name" value="Riboflavin_synthase-like_b-brl"/>
</dbReference>
<gene>
    <name evidence="18" type="ORF">A3B10_03420</name>
</gene>
<evidence type="ECO:0000256" key="15">
    <source>
        <dbReference type="ARBA" id="ARBA00023136"/>
    </source>
</evidence>
<evidence type="ECO:0000256" key="7">
    <source>
        <dbReference type="ARBA" id="ARBA00022714"/>
    </source>
</evidence>
<dbReference type="GO" id="GO:0016491">
    <property type="term" value="F:oxidoreductase activity"/>
    <property type="evidence" value="ECO:0007669"/>
    <property type="project" value="UniProtKB-KW"/>
</dbReference>
<feature type="transmembrane region" description="Helical" evidence="16">
    <location>
        <begin position="17"/>
        <end position="35"/>
    </location>
</feature>
<dbReference type="SUPFAM" id="SSF63380">
    <property type="entry name" value="Riboflavin synthase domain-like"/>
    <property type="match status" value="1"/>
</dbReference>
<evidence type="ECO:0000256" key="4">
    <source>
        <dbReference type="ARBA" id="ARBA00022630"/>
    </source>
</evidence>
<protein>
    <recommendedName>
        <fullName evidence="17">FAD-binding FR-type domain-containing protein</fullName>
    </recommendedName>
</protein>
<dbReference type="PRINTS" id="PR00410">
    <property type="entry name" value="PHEHYDRXLASE"/>
</dbReference>
<keyword evidence="13" id="KW-0408">Iron</keyword>
<name>A0A1F5PY24_9BACT</name>
<feature type="transmembrane region" description="Helical" evidence="16">
    <location>
        <begin position="217"/>
        <end position="235"/>
    </location>
</feature>
<keyword evidence="9" id="KW-0274">FAD</keyword>
<evidence type="ECO:0000256" key="2">
    <source>
        <dbReference type="ARBA" id="ARBA00022448"/>
    </source>
</evidence>
<evidence type="ECO:0000256" key="13">
    <source>
        <dbReference type="ARBA" id="ARBA00023004"/>
    </source>
</evidence>
<dbReference type="InterPro" id="IPR017927">
    <property type="entry name" value="FAD-bd_FR_type"/>
</dbReference>
<evidence type="ECO:0000256" key="12">
    <source>
        <dbReference type="ARBA" id="ARBA00023002"/>
    </source>
</evidence>
<keyword evidence="7" id="KW-0001">2Fe-2S</keyword>
<feature type="domain" description="FAD-binding FR-type" evidence="17">
    <location>
        <begin position="258"/>
        <end position="361"/>
    </location>
</feature>
<evidence type="ECO:0000256" key="1">
    <source>
        <dbReference type="ARBA" id="ARBA00001974"/>
    </source>
</evidence>
<evidence type="ECO:0000256" key="11">
    <source>
        <dbReference type="ARBA" id="ARBA00022989"/>
    </source>
</evidence>
<dbReference type="Pfam" id="PF00175">
    <property type="entry name" value="NAD_binding_1"/>
    <property type="match status" value="1"/>
</dbReference>
<keyword evidence="4" id="KW-0285">Flavoprotein</keyword>
<keyword evidence="3" id="KW-0597">Phosphoprotein</keyword>
<evidence type="ECO:0000256" key="16">
    <source>
        <dbReference type="SAM" id="Phobius"/>
    </source>
</evidence>
<dbReference type="Pfam" id="PF03116">
    <property type="entry name" value="NQR2_RnfD_RnfE"/>
    <property type="match status" value="1"/>
</dbReference>
<dbReference type="GO" id="GO:0055085">
    <property type="term" value="P:transmembrane transport"/>
    <property type="evidence" value="ECO:0007669"/>
    <property type="project" value="InterPro"/>
</dbReference>
<keyword evidence="8" id="KW-0479">Metal-binding</keyword>
<evidence type="ECO:0000256" key="6">
    <source>
        <dbReference type="ARBA" id="ARBA00022692"/>
    </source>
</evidence>
<dbReference type="AlphaFoldDB" id="A0A1F5PY24"/>
<feature type="transmembrane region" description="Helical" evidence="16">
    <location>
        <begin position="141"/>
        <end position="160"/>
    </location>
</feature>
<evidence type="ECO:0000256" key="5">
    <source>
        <dbReference type="ARBA" id="ARBA00022643"/>
    </source>
</evidence>
<evidence type="ECO:0000256" key="9">
    <source>
        <dbReference type="ARBA" id="ARBA00022827"/>
    </source>
</evidence>
<dbReference type="SUPFAM" id="SSF52343">
    <property type="entry name" value="Ferredoxin reductase-like, C-terminal NADP-linked domain"/>
    <property type="match status" value="1"/>
</dbReference>
<keyword evidence="15 16" id="KW-0472">Membrane</keyword>
<feature type="transmembrane region" description="Helical" evidence="16">
    <location>
        <begin position="167"/>
        <end position="186"/>
    </location>
</feature>
<sequence>MINQIIQKFKNITMHRLMNYSLWALILSATVFSLFNILPFVWWHILATWLLMMVTSYLSNQLLGKIFKVRPNFESQIITANIITLIVGPFDPFSNILNLILIALIAQASKYIFVFRGRHIFNPAAAGVLFGALFLDLGASWWVGSVYLIPVILIIGILMINKLRWWHLPISFLVAYLVLFTAAFQIKPTLTLLAPLLFFSFVMLVEPLTAPAGRKIRIYYGLFVAVLLILLQKFSSISYSLELSLLIGNIFSKILNPTPRLIFKFIRTEEVAANIRSFFFKPLKQFTFNPGQFLEWMLPHEKADNRGIRRWFTIAASPTEKEIMLATKFSEKSSSFKQALLQLKPGDELNTVPPDGDFVLPKDESKKLVFIAGGIGITPFRSMVKYMVDKKLNRDIILLYSCKTEADVAFKQLFEQAKSFGIKPIFVISDQVGYINPDMIKKEVPDWQDRIFYVSGPEPMVESFEKMLASMGIKEANIVRDYFPGYEESA</sequence>
<dbReference type="InterPro" id="IPR039261">
    <property type="entry name" value="FNR_nucleotide-bd"/>
</dbReference>
<evidence type="ECO:0000256" key="10">
    <source>
        <dbReference type="ARBA" id="ARBA00022967"/>
    </source>
</evidence>
<keyword evidence="11 16" id="KW-1133">Transmembrane helix</keyword>
<evidence type="ECO:0000256" key="3">
    <source>
        <dbReference type="ARBA" id="ARBA00022553"/>
    </source>
</evidence>
<dbReference type="PANTHER" id="PTHR47354:SF6">
    <property type="entry name" value="NADH OXIDOREDUCTASE HCR"/>
    <property type="match status" value="1"/>
</dbReference>
<comment type="cofactor">
    <cofactor evidence="1">
        <name>FAD</name>
        <dbReference type="ChEBI" id="CHEBI:57692"/>
    </cofactor>
</comment>
<dbReference type="STRING" id="1817841.A3B10_03420"/>
<dbReference type="PANTHER" id="PTHR47354">
    <property type="entry name" value="NADH OXIDOREDUCTASE HCR"/>
    <property type="match status" value="1"/>
</dbReference>
<dbReference type="PROSITE" id="PS51384">
    <property type="entry name" value="FAD_FR"/>
    <property type="match status" value="1"/>
</dbReference>
<dbReference type="CDD" id="cd00322">
    <property type="entry name" value="FNR_like"/>
    <property type="match status" value="1"/>
</dbReference>
<dbReference type="EMBL" id="MFFB01000007">
    <property type="protein sequence ID" value="OGE94816.1"/>
    <property type="molecule type" value="Genomic_DNA"/>
</dbReference>
<dbReference type="GO" id="GO:0051537">
    <property type="term" value="F:2 iron, 2 sulfur cluster binding"/>
    <property type="evidence" value="ECO:0007669"/>
    <property type="project" value="UniProtKB-KW"/>
</dbReference>
<keyword evidence="10" id="KW-1278">Translocase</keyword>
<proteinExistence type="predicted"/>
<keyword evidence="14" id="KW-0411">Iron-sulfur</keyword>
<feature type="transmembrane region" description="Helical" evidence="16">
    <location>
        <begin position="72"/>
        <end position="90"/>
    </location>
</feature>
<keyword evidence="6 16" id="KW-0812">Transmembrane</keyword>
<dbReference type="Gene3D" id="3.40.50.80">
    <property type="entry name" value="Nucleotide-binding domain of ferredoxin-NADP reductase (FNR) module"/>
    <property type="match status" value="1"/>
</dbReference>
<dbReference type="GO" id="GO:0016020">
    <property type="term" value="C:membrane"/>
    <property type="evidence" value="ECO:0007669"/>
    <property type="project" value="InterPro"/>
</dbReference>
<organism evidence="18 19">
    <name type="scientific">Candidatus Doudnabacteria bacterium RIFCSPLOWO2_01_FULL_44_21</name>
    <dbReference type="NCBI Taxonomy" id="1817841"/>
    <lineage>
        <taxon>Bacteria</taxon>
        <taxon>Candidatus Doudnaibacteriota</taxon>
    </lineage>
</organism>
<evidence type="ECO:0000313" key="18">
    <source>
        <dbReference type="EMBL" id="OGE94816.1"/>
    </source>
</evidence>
<reference evidence="18 19" key="1">
    <citation type="journal article" date="2016" name="Nat. Commun.">
        <title>Thousands of microbial genomes shed light on interconnected biogeochemical processes in an aquifer system.</title>
        <authorList>
            <person name="Anantharaman K."/>
            <person name="Brown C.T."/>
            <person name="Hug L.A."/>
            <person name="Sharon I."/>
            <person name="Castelle C.J."/>
            <person name="Probst A.J."/>
            <person name="Thomas B.C."/>
            <person name="Singh A."/>
            <person name="Wilkins M.J."/>
            <person name="Karaoz U."/>
            <person name="Brodie E.L."/>
            <person name="Williams K.H."/>
            <person name="Hubbard S.S."/>
            <person name="Banfield J.F."/>
        </authorList>
    </citation>
    <scope>NUCLEOTIDE SEQUENCE [LARGE SCALE GENOMIC DNA]</scope>
</reference>
<dbReference type="GO" id="GO:0046872">
    <property type="term" value="F:metal ion binding"/>
    <property type="evidence" value="ECO:0007669"/>
    <property type="project" value="UniProtKB-KW"/>
</dbReference>
<comment type="caution">
    <text evidence="18">The sequence shown here is derived from an EMBL/GenBank/DDBJ whole genome shotgun (WGS) entry which is preliminary data.</text>
</comment>
<dbReference type="InterPro" id="IPR050415">
    <property type="entry name" value="MRET"/>
</dbReference>
<dbReference type="InterPro" id="IPR001433">
    <property type="entry name" value="OxRdtase_FAD/NAD-bd"/>
</dbReference>
<keyword evidence="12" id="KW-0560">Oxidoreductase</keyword>
<keyword evidence="5" id="KW-0288">FMN</keyword>